<accession>A0A2G9Y930</accession>
<feature type="non-terminal residue" evidence="1">
    <location>
        <position position="48"/>
    </location>
</feature>
<organism evidence="1 2">
    <name type="scientific">bacterium (Candidatus Ratteibacteria) CG23_combo_of_CG06-09_8_20_14_all_48_7</name>
    <dbReference type="NCBI Taxonomy" id="2014292"/>
    <lineage>
        <taxon>Bacteria</taxon>
        <taxon>Candidatus Ratteibacteria</taxon>
    </lineage>
</organism>
<evidence type="ECO:0000313" key="2">
    <source>
        <dbReference type="Proteomes" id="UP000230392"/>
    </source>
</evidence>
<feature type="non-terminal residue" evidence="1">
    <location>
        <position position="1"/>
    </location>
</feature>
<dbReference type="Proteomes" id="UP000230392">
    <property type="component" value="Unassembled WGS sequence"/>
</dbReference>
<proteinExistence type="predicted"/>
<dbReference type="AlphaFoldDB" id="A0A2G9Y930"/>
<dbReference type="GO" id="GO:0005524">
    <property type="term" value="F:ATP binding"/>
    <property type="evidence" value="ECO:0007669"/>
    <property type="project" value="UniProtKB-KW"/>
</dbReference>
<evidence type="ECO:0000313" key="1">
    <source>
        <dbReference type="EMBL" id="PIP15719.1"/>
    </source>
</evidence>
<name>A0A2G9Y930_9BACT</name>
<gene>
    <name evidence="1" type="ORF">COX46_05160</name>
</gene>
<keyword evidence="1" id="KW-0067">ATP-binding</keyword>
<sequence>LNFYGQIFELRPDVLKEKREDLLKLVGLAKVRRLTLKHYSKGMLERIG</sequence>
<keyword evidence="1" id="KW-0547">Nucleotide-binding</keyword>
<reference evidence="1 2" key="1">
    <citation type="submission" date="2017-09" db="EMBL/GenBank/DDBJ databases">
        <title>Depth-based differentiation of microbial function through sediment-hosted aquifers and enrichment of novel symbionts in the deep terrestrial subsurface.</title>
        <authorList>
            <person name="Probst A.J."/>
            <person name="Ladd B."/>
            <person name="Jarett J.K."/>
            <person name="Geller-Mcgrath D.E."/>
            <person name="Sieber C.M."/>
            <person name="Emerson J.B."/>
            <person name="Anantharaman K."/>
            <person name="Thomas B.C."/>
            <person name="Malmstrom R."/>
            <person name="Stieglmeier M."/>
            <person name="Klingl A."/>
            <person name="Woyke T."/>
            <person name="Ryan C.M."/>
            <person name="Banfield J.F."/>
        </authorList>
    </citation>
    <scope>NUCLEOTIDE SEQUENCE [LARGE SCALE GENOMIC DNA]</scope>
    <source>
        <strain evidence="1">CG23_combo_of_CG06-09_8_20_14_all_48_7</strain>
    </source>
</reference>
<comment type="caution">
    <text evidence="1">The sequence shown here is derived from an EMBL/GenBank/DDBJ whole genome shotgun (WGS) entry which is preliminary data.</text>
</comment>
<dbReference type="EMBL" id="PCRF01000251">
    <property type="protein sequence ID" value="PIP15719.1"/>
    <property type="molecule type" value="Genomic_DNA"/>
</dbReference>
<protein>
    <submittedName>
        <fullName evidence="1">Multidrug ABC transporter ATP-binding protein</fullName>
    </submittedName>
</protein>